<reference evidence="8" key="1">
    <citation type="submission" date="2014-11" db="EMBL/GenBank/DDBJ databases">
        <authorList>
            <person name="Amaro Gonzalez C."/>
        </authorList>
    </citation>
    <scope>NUCLEOTIDE SEQUENCE</scope>
</reference>
<evidence type="ECO:0000313" key="8">
    <source>
        <dbReference type="EMBL" id="JAH68994.1"/>
    </source>
</evidence>
<keyword evidence="1" id="KW-0479">Metal-binding</keyword>
<dbReference type="InterPro" id="IPR036236">
    <property type="entry name" value="Znf_C2H2_sf"/>
</dbReference>
<dbReference type="GO" id="GO:0008270">
    <property type="term" value="F:zinc ion binding"/>
    <property type="evidence" value="ECO:0007669"/>
    <property type="project" value="UniProtKB-KW"/>
</dbReference>
<dbReference type="PANTHER" id="PTHR14003:SF23">
    <property type="entry name" value="ZINC FINGER PROTEIN 143"/>
    <property type="match status" value="1"/>
</dbReference>
<feature type="domain" description="C2H2-type" evidence="7">
    <location>
        <begin position="19"/>
        <end position="46"/>
    </location>
</feature>
<name>A0A0E9USZ9_ANGAN</name>
<protein>
    <recommendedName>
        <fullName evidence="7">C2H2-type domain-containing protein</fullName>
    </recommendedName>
</protein>
<dbReference type="GO" id="GO:0031519">
    <property type="term" value="C:PcG protein complex"/>
    <property type="evidence" value="ECO:0007669"/>
    <property type="project" value="TreeGrafter"/>
</dbReference>
<reference evidence="8" key="2">
    <citation type="journal article" date="2015" name="Fish Shellfish Immunol.">
        <title>Early steps in the European eel (Anguilla anguilla)-Vibrio vulnificus interaction in the gills: Role of the RtxA13 toxin.</title>
        <authorList>
            <person name="Callol A."/>
            <person name="Pajuelo D."/>
            <person name="Ebbesson L."/>
            <person name="Teles M."/>
            <person name="MacKenzie S."/>
            <person name="Amaro C."/>
        </authorList>
    </citation>
    <scope>NUCLEOTIDE SEQUENCE</scope>
</reference>
<dbReference type="GO" id="GO:0000981">
    <property type="term" value="F:DNA-binding transcription factor activity, RNA polymerase II-specific"/>
    <property type="evidence" value="ECO:0007669"/>
    <property type="project" value="TreeGrafter"/>
</dbReference>
<keyword evidence="5" id="KW-0539">Nucleus</keyword>
<dbReference type="Gene3D" id="3.30.160.60">
    <property type="entry name" value="Classic Zinc Finger"/>
    <property type="match status" value="2"/>
</dbReference>
<dbReference type="InterPro" id="IPR013087">
    <property type="entry name" value="Znf_C2H2_type"/>
</dbReference>
<dbReference type="PANTHER" id="PTHR14003">
    <property type="entry name" value="TRANSCRIPTIONAL REPRESSOR PROTEIN YY"/>
    <property type="match status" value="1"/>
</dbReference>
<organism evidence="8">
    <name type="scientific">Anguilla anguilla</name>
    <name type="common">European freshwater eel</name>
    <name type="synonym">Muraena anguilla</name>
    <dbReference type="NCBI Taxonomy" id="7936"/>
    <lineage>
        <taxon>Eukaryota</taxon>
        <taxon>Metazoa</taxon>
        <taxon>Chordata</taxon>
        <taxon>Craniata</taxon>
        <taxon>Vertebrata</taxon>
        <taxon>Euteleostomi</taxon>
        <taxon>Actinopterygii</taxon>
        <taxon>Neopterygii</taxon>
        <taxon>Teleostei</taxon>
        <taxon>Anguilliformes</taxon>
        <taxon>Anguillidae</taxon>
        <taxon>Anguilla</taxon>
    </lineage>
</organism>
<sequence length="60" mass="7091">MSKANLNIHLRIHTGEKPCKCIHCGKCFSRIYNLNRHLRIHTGENLYNFYTVREVLFCAI</sequence>
<dbReference type="FunFam" id="3.30.160.60:FF:002343">
    <property type="entry name" value="Zinc finger protein 33A"/>
    <property type="match status" value="1"/>
</dbReference>
<evidence type="ECO:0000256" key="6">
    <source>
        <dbReference type="PROSITE-ProRule" id="PRU00042"/>
    </source>
</evidence>
<dbReference type="SUPFAM" id="SSF57667">
    <property type="entry name" value="beta-beta-alpha zinc fingers"/>
    <property type="match status" value="1"/>
</dbReference>
<dbReference type="PROSITE" id="PS00028">
    <property type="entry name" value="ZINC_FINGER_C2H2_1"/>
    <property type="match status" value="1"/>
</dbReference>
<dbReference type="PROSITE" id="PS50157">
    <property type="entry name" value="ZINC_FINGER_C2H2_2"/>
    <property type="match status" value="2"/>
</dbReference>
<feature type="domain" description="C2H2-type" evidence="7">
    <location>
        <begin position="1"/>
        <end position="18"/>
    </location>
</feature>
<evidence type="ECO:0000256" key="1">
    <source>
        <dbReference type="ARBA" id="ARBA00022723"/>
    </source>
</evidence>
<proteinExistence type="predicted"/>
<dbReference type="GO" id="GO:0000785">
    <property type="term" value="C:chromatin"/>
    <property type="evidence" value="ECO:0007669"/>
    <property type="project" value="TreeGrafter"/>
</dbReference>
<evidence type="ECO:0000256" key="3">
    <source>
        <dbReference type="ARBA" id="ARBA00022771"/>
    </source>
</evidence>
<evidence type="ECO:0000256" key="2">
    <source>
        <dbReference type="ARBA" id="ARBA00022737"/>
    </source>
</evidence>
<dbReference type="AlphaFoldDB" id="A0A0E9USZ9"/>
<dbReference type="Pfam" id="PF00096">
    <property type="entry name" value="zf-C2H2"/>
    <property type="match status" value="1"/>
</dbReference>
<keyword evidence="3 6" id="KW-0863">Zinc-finger</keyword>
<keyword evidence="2" id="KW-0677">Repeat</keyword>
<dbReference type="GO" id="GO:0000978">
    <property type="term" value="F:RNA polymerase II cis-regulatory region sequence-specific DNA binding"/>
    <property type="evidence" value="ECO:0007669"/>
    <property type="project" value="TreeGrafter"/>
</dbReference>
<evidence type="ECO:0000256" key="4">
    <source>
        <dbReference type="ARBA" id="ARBA00022833"/>
    </source>
</evidence>
<evidence type="ECO:0000256" key="5">
    <source>
        <dbReference type="ARBA" id="ARBA00023242"/>
    </source>
</evidence>
<evidence type="ECO:0000259" key="7">
    <source>
        <dbReference type="PROSITE" id="PS50157"/>
    </source>
</evidence>
<keyword evidence="4" id="KW-0862">Zinc</keyword>
<dbReference type="EMBL" id="GBXM01039583">
    <property type="protein sequence ID" value="JAH68994.1"/>
    <property type="molecule type" value="Transcribed_RNA"/>
</dbReference>
<accession>A0A0E9USZ9</accession>
<dbReference type="GO" id="GO:0005667">
    <property type="term" value="C:transcription regulator complex"/>
    <property type="evidence" value="ECO:0007669"/>
    <property type="project" value="TreeGrafter"/>
</dbReference>